<comment type="caution">
    <text evidence="8">The sequence shown here is derived from an EMBL/GenBank/DDBJ whole genome shotgun (WGS) entry which is preliminary data.</text>
</comment>
<keyword evidence="9" id="KW-1185">Reference proteome</keyword>
<reference evidence="8" key="1">
    <citation type="submission" date="2018-03" db="EMBL/GenBank/DDBJ databases">
        <authorList>
            <person name="Guldener U."/>
        </authorList>
    </citation>
    <scope>NUCLEOTIDE SEQUENCE</scope>
</reference>
<feature type="compositionally biased region" description="Low complexity" evidence="6">
    <location>
        <begin position="854"/>
        <end position="868"/>
    </location>
</feature>
<evidence type="ECO:0000256" key="6">
    <source>
        <dbReference type="SAM" id="MobiDB-lite"/>
    </source>
</evidence>
<comment type="similarity">
    <text evidence="1">Belongs to the peptidase C48 family.</text>
</comment>
<evidence type="ECO:0000256" key="5">
    <source>
        <dbReference type="ARBA" id="ARBA00022801"/>
    </source>
</evidence>
<proteinExistence type="inferred from homology"/>
<dbReference type="SUPFAM" id="SSF54001">
    <property type="entry name" value="Cysteine proteinases"/>
    <property type="match status" value="1"/>
</dbReference>
<dbReference type="InterPro" id="IPR038765">
    <property type="entry name" value="Papain-like_cys_pep_sf"/>
</dbReference>
<dbReference type="Pfam" id="PF25424">
    <property type="entry name" value="PH_35"/>
    <property type="match status" value="1"/>
</dbReference>
<keyword evidence="3 8" id="KW-0645">Protease</keyword>
<feature type="region of interest" description="Disordered" evidence="6">
    <location>
        <begin position="931"/>
        <end position="959"/>
    </location>
</feature>
<gene>
    <name evidence="8" type="ORF">FTOL_11800</name>
</gene>
<name>A0AAE8MJH5_9HYPO</name>
<feature type="region of interest" description="Disordered" evidence="6">
    <location>
        <begin position="993"/>
        <end position="1012"/>
    </location>
</feature>
<dbReference type="InterPro" id="IPR003653">
    <property type="entry name" value="Peptidase_C48_C"/>
</dbReference>
<keyword evidence="4" id="KW-0833">Ubl conjugation pathway</keyword>
<sequence length="1070" mass="119838">MNKLRLRAINDQRPRSSLNSGQVAETRDHRDDSQNDRPNKRIKKADANLSHSTISTFFAPKSRPRPLEPIEDDGLVGVKHPWSHDLTRDGSQAETIEGSSVTSNGKGAAATSSLHEYRRVSSRNNVKPTRRRRRPRESKTSSSPIAIDDDTNAIAHRNLPPPPLYAPNSPDDLAIEPPPANITSDVVQSKRPAAEYTQNVPKRFKPSNESDDELSRPGTSSGREAAKKSTAGKLISRSPQSRSQRGDIQPTAFKSANPVASRQILASKGPALDDLTVEAAVCGQLWFQSGDKLGSVRLHLDADAAYPVHETGRDLSWLEISKKKINHVEQNNTNSPIVAIKRAANGQVNGTFVLKFASHSHASIFINWLFGSPRLTEKPPMYLTKVFDHAMEIAEGYKNHYIEQPGPITPNNALKANDWRPQSRPTHRDPFLGSPISPRRTKLKDRMQGLPQPKEEDTQMKLVDTGDTYTGLTRSQGPNTRRTRQSTPPTRRERTPDRWTAQNPDWDKDWHRSLVYPPTGKNRATVDKDDIQRLDEGEFLNDNLISFYLRYLQVQLEKERPEILEKVYIFNTFFFEKLRSNRTKINYEGVKAWTARVDLLSYEYIVVPVNENAHWYLAIIYNAPRLLPQEVKAETITKSEPSNSQEAIVVEDNDHVPNDLKSPPPGQTPPAAALDVEVSRSTRSRTIIDNNIILLNDENVTDTEPIVKATKRKSTGGNQKFSTDEPRILTLDSLGSPHPPTCRCLRDYLVEEAKHKKGLEIVNIPGGMTARGIPQQDNYCDCGVYVLGYMENFLKDPDEAVRRLLHKEDTQWIVKPQEIRAKVRDLLFGFQKEQHLRLEKEKELKRQRRATKGPVSSPQVAPSSPQVPLGEPQTPQVKRAQKSPMENGASRTTVATPRQTATTSAYFAVAPENPVLPQTPKRNEELSFVQPLRDESSNESKASSSGDVYHSARSSPVDNVPQVLSDLNREVPQFRGERIAIKQPSTPNFVQRLSDSPDEVHPAATSSTVKKISSPPLTLATRQRLSPSVAQGSRNVIDLELHVIESIEDDRPPPKGPQYDGIDRSIDLTS</sequence>
<feature type="compositionally biased region" description="Polar residues" evidence="6">
    <location>
        <begin position="467"/>
        <end position="477"/>
    </location>
</feature>
<evidence type="ECO:0000256" key="3">
    <source>
        <dbReference type="ARBA" id="ARBA00022670"/>
    </source>
</evidence>
<evidence type="ECO:0000313" key="9">
    <source>
        <dbReference type="Proteomes" id="UP001187734"/>
    </source>
</evidence>
<keyword evidence="5" id="KW-0378">Hydrolase</keyword>
<dbReference type="EMBL" id="ONZP01000516">
    <property type="protein sequence ID" value="SPJ86775.1"/>
    <property type="molecule type" value="Genomic_DNA"/>
</dbReference>
<dbReference type="PANTHER" id="PTHR46896">
    <property type="entry name" value="SENTRIN-SPECIFIC PROTEASE"/>
    <property type="match status" value="1"/>
</dbReference>
<protein>
    <submittedName>
        <fullName evidence="8">Related to protease ULP2 protein</fullName>
    </submittedName>
</protein>
<dbReference type="Pfam" id="PF02902">
    <property type="entry name" value="Peptidase_C48"/>
    <property type="match status" value="1"/>
</dbReference>
<feature type="compositionally biased region" description="Basic and acidic residues" evidence="6">
    <location>
        <begin position="1061"/>
        <end position="1070"/>
    </location>
</feature>
<organism evidence="8 9">
    <name type="scientific">Fusarium torulosum</name>
    <dbReference type="NCBI Taxonomy" id="33205"/>
    <lineage>
        <taxon>Eukaryota</taxon>
        <taxon>Fungi</taxon>
        <taxon>Dikarya</taxon>
        <taxon>Ascomycota</taxon>
        <taxon>Pezizomycotina</taxon>
        <taxon>Sordariomycetes</taxon>
        <taxon>Hypocreomycetidae</taxon>
        <taxon>Hypocreales</taxon>
        <taxon>Nectriaceae</taxon>
        <taxon>Fusarium</taxon>
    </lineage>
</organism>
<feature type="domain" description="Ubiquitin-like protease family profile" evidence="7">
    <location>
        <begin position="524"/>
        <end position="793"/>
    </location>
</feature>
<feature type="region of interest" description="Disordered" evidence="6">
    <location>
        <begin position="1"/>
        <end position="258"/>
    </location>
</feature>
<dbReference type="GO" id="GO:0006508">
    <property type="term" value="P:proteolysis"/>
    <property type="evidence" value="ECO:0007669"/>
    <property type="project" value="UniProtKB-KW"/>
</dbReference>
<dbReference type="AlphaFoldDB" id="A0AAE8MJH5"/>
<feature type="region of interest" description="Disordered" evidence="6">
    <location>
        <begin position="404"/>
        <end position="503"/>
    </location>
</feature>
<dbReference type="GO" id="GO:0070139">
    <property type="term" value="F:SUMO-specific endopeptidase activity"/>
    <property type="evidence" value="ECO:0007669"/>
    <property type="project" value="TreeGrafter"/>
</dbReference>
<feature type="region of interest" description="Disordered" evidence="6">
    <location>
        <begin position="839"/>
        <end position="899"/>
    </location>
</feature>
<feature type="compositionally biased region" description="Basic and acidic residues" evidence="6">
    <location>
        <begin position="25"/>
        <end position="39"/>
    </location>
</feature>
<dbReference type="Gene3D" id="3.40.395.10">
    <property type="entry name" value="Adenoviral Proteinase, Chain A"/>
    <property type="match status" value="1"/>
</dbReference>
<feature type="compositionally biased region" description="Polar residues" evidence="6">
    <location>
        <begin position="89"/>
        <end position="114"/>
    </location>
</feature>
<evidence type="ECO:0000256" key="2">
    <source>
        <dbReference type="ARBA" id="ARBA00022553"/>
    </source>
</evidence>
<dbReference type="PROSITE" id="PS50600">
    <property type="entry name" value="ULP_PROTEASE"/>
    <property type="match status" value="1"/>
</dbReference>
<evidence type="ECO:0000259" key="7">
    <source>
        <dbReference type="PROSITE" id="PS50600"/>
    </source>
</evidence>
<evidence type="ECO:0000256" key="4">
    <source>
        <dbReference type="ARBA" id="ARBA00022786"/>
    </source>
</evidence>
<feature type="region of interest" description="Disordered" evidence="6">
    <location>
        <begin position="1045"/>
        <end position="1070"/>
    </location>
</feature>
<dbReference type="InterPro" id="IPR057501">
    <property type="entry name" value="DeUb_enz_PH"/>
</dbReference>
<dbReference type="GO" id="GO:0016926">
    <property type="term" value="P:protein desumoylation"/>
    <property type="evidence" value="ECO:0007669"/>
    <property type="project" value="TreeGrafter"/>
</dbReference>
<evidence type="ECO:0000313" key="8">
    <source>
        <dbReference type="EMBL" id="SPJ86775.1"/>
    </source>
</evidence>
<dbReference type="GO" id="GO:0005737">
    <property type="term" value="C:cytoplasm"/>
    <property type="evidence" value="ECO:0007669"/>
    <property type="project" value="TreeGrafter"/>
</dbReference>
<dbReference type="Proteomes" id="UP001187734">
    <property type="component" value="Unassembled WGS sequence"/>
</dbReference>
<dbReference type="GO" id="GO:0005634">
    <property type="term" value="C:nucleus"/>
    <property type="evidence" value="ECO:0007669"/>
    <property type="project" value="TreeGrafter"/>
</dbReference>
<dbReference type="PANTHER" id="PTHR46896:SF3">
    <property type="entry name" value="FI06413P-RELATED"/>
    <property type="match status" value="1"/>
</dbReference>
<keyword evidence="2" id="KW-0597">Phosphoprotein</keyword>
<dbReference type="InterPro" id="IPR051947">
    <property type="entry name" value="Sentrin-specific_protease"/>
</dbReference>
<accession>A0AAE8MJH5</accession>
<evidence type="ECO:0000256" key="1">
    <source>
        <dbReference type="ARBA" id="ARBA00005234"/>
    </source>
</evidence>